<sequence>MFRYFTKSRQYQYWNALQDFIMSYNYSYHRSIKRSPASVNTKKPRGRLASFVWFCQYKGPTPLTKNWWHSEIGPRAEVFFKELFTTVDYRNVPRSRDQLGDGLGSLLGGLGRAVIHLLMLSGKGLLHEGLTTGFNIARDVDLVEGDNIETAIGGVLHPSSCECAVRGLNFFTAPPTQSNVDSGFWVEHHPISTLRDTDEACLQKYAFLSSLVFDPGVFFEQMADGFDIDLHPVRMTNISVSQFELDSLFEAHCKICLQLEAFKTDNGVLRTNLDEIQANLEEANTQLVNKNVETVQLTQYLAQQIMFTSCLQCMLMNGRTTEMRDGMTQTGPISTEALQGQRESALEDKENFESLGSRKDYSVETELREKLNKMEALNDMIKRENEGMARQIAKLTSKLRILNTENEDLDQCLGTTIRKQGRFVIRKWLECDQCGQGFSSYEEMERSICHFHSMQAVPHDDADGRKYYYLCCSGLVKNKGQASGCCRGKHRLSLKYNRK</sequence>
<name>A0AAE0Y5K5_9GAST</name>
<reference evidence="2" key="1">
    <citation type="journal article" date="2023" name="G3 (Bethesda)">
        <title>A reference genome for the long-term kleptoplast-retaining sea slug Elysia crispata morphotype clarki.</title>
        <authorList>
            <person name="Eastman K.E."/>
            <person name="Pendleton A.L."/>
            <person name="Shaikh M.A."/>
            <person name="Suttiyut T."/>
            <person name="Ogas R."/>
            <person name="Tomko P."/>
            <person name="Gavelis G."/>
            <person name="Widhalm J.R."/>
            <person name="Wisecaver J.H."/>
        </authorList>
    </citation>
    <scope>NUCLEOTIDE SEQUENCE</scope>
    <source>
        <strain evidence="2">ECLA1</strain>
    </source>
</reference>
<dbReference type="AlphaFoldDB" id="A0AAE0Y5K5"/>
<dbReference type="Proteomes" id="UP001283361">
    <property type="component" value="Unassembled WGS sequence"/>
</dbReference>
<proteinExistence type="predicted"/>
<feature type="coiled-coil region" evidence="1">
    <location>
        <begin position="266"/>
        <end position="293"/>
    </location>
</feature>
<keyword evidence="3" id="KW-1185">Reference proteome</keyword>
<protein>
    <submittedName>
        <fullName evidence="2">Uncharacterized protein</fullName>
    </submittedName>
</protein>
<evidence type="ECO:0000313" key="3">
    <source>
        <dbReference type="Proteomes" id="UP001283361"/>
    </source>
</evidence>
<gene>
    <name evidence="2" type="ORF">RRG08_063295</name>
</gene>
<comment type="caution">
    <text evidence="2">The sequence shown here is derived from an EMBL/GenBank/DDBJ whole genome shotgun (WGS) entry which is preliminary data.</text>
</comment>
<keyword evidence="1" id="KW-0175">Coiled coil</keyword>
<accession>A0AAE0Y5K5</accession>
<dbReference type="EMBL" id="JAWDGP010006887">
    <property type="protein sequence ID" value="KAK3733625.1"/>
    <property type="molecule type" value="Genomic_DNA"/>
</dbReference>
<evidence type="ECO:0000313" key="2">
    <source>
        <dbReference type="EMBL" id="KAK3733625.1"/>
    </source>
</evidence>
<organism evidence="2 3">
    <name type="scientific">Elysia crispata</name>
    <name type="common">lettuce slug</name>
    <dbReference type="NCBI Taxonomy" id="231223"/>
    <lineage>
        <taxon>Eukaryota</taxon>
        <taxon>Metazoa</taxon>
        <taxon>Spiralia</taxon>
        <taxon>Lophotrochozoa</taxon>
        <taxon>Mollusca</taxon>
        <taxon>Gastropoda</taxon>
        <taxon>Heterobranchia</taxon>
        <taxon>Euthyneura</taxon>
        <taxon>Panpulmonata</taxon>
        <taxon>Sacoglossa</taxon>
        <taxon>Placobranchoidea</taxon>
        <taxon>Plakobranchidae</taxon>
        <taxon>Elysia</taxon>
    </lineage>
</organism>
<evidence type="ECO:0000256" key="1">
    <source>
        <dbReference type="SAM" id="Coils"/>
    </source>
</evidence>
<feature type="coiled-coil region" evidence="1">
    <location>
        <begin position="364"/>
        <end position="405"/>
    </location>
</feature>